<feature type="compositionally biased region" description="Pro residues" evidence="1">
    <location>
        <begin position="7"/>
        <end position="20"/>
    </location>
</feature>
<dbReference type="InterPro" id="IPR041078">
    <property type="entry name" value="Plavaka"/>
</dbReference>
<reference evidence="2 3" key="1">
    <citation type="journal article" date="2018" name="Evol. Lett.">
        <title>Horizontal gene cluster transfer increased hallucinogenic mushroom diversity.</title>
        <authorList>
            <person name="Reynolds H.T."/>
            <person name="Vijayakumar V."/>
            <person name="Gluck-Thaler E."/>
            <person name="Korotkin H.B."/>
            <person name="Matheny P.B."/>
            <person name="Slot J.C."/>
        </authorList>
    </citation>
    <scope>NUCLEOTIDE SEQUENCE [LARGE SCALE GENOMIC DNA]</scope>
    <source>
        <strain evidence="2 3">2629</strain>
    </source>
</reference>
<dbReference type="OrthoDB" id="3199698at2759"/>
<proteinExistence type="predicted"/>
<dbReference type="EMBL" id="NHTK01005836">
    <property type="protein sequence ID" value="PPQ73084.1"/>
    <property type="molecule type" value="Genomic_DNA"/>
</dbReference>
<dbReference type="Proteomes" id="UP000284842">
    <property type="component" value="Unassembled WGS sequence"/>
</dbReference>
<dbReference type="AlphaFoldDB" id="A0A409W3H2"/>
<protein>
    <submittedName>
        <fullName evidence="2">Uncharacterized protein</fullName>
    </submittedName>
</protein>
<accession>A0A409W3H2</accession>
<keyword evidence="3" id="KW-1185">Reference proteome</keyword>
<comment type="caution">
    <text evidence="2">The sequence shown here is derived from an EMBL/GenBank/DDBJ whole genome shotgun (WGS) entry which is preliminary data.</text>
</comment>
<sequence>MHTAQQPPSPSPPVPAPPTMPVDKDVVDNSLDPPGTVSGTASSTEVQNEVQDFVHQVGAERVYYHPMINGLPCDAEGRFLPPDSPPLPTQLPSAPDDYSPFDSRASFELADLLYRENQMSASQINKLMEIFAATMDTNDPPFFGKDDLYATIDSIQHGDAPWKSFSLSYSGEIAPNDTTPWKTKEFDVWYRDPHTVLQHQLANPDFSGEMDFAPKVVMDDYGTRRYCDMMSGQWAWRQADILAENPNNHGSTFCPIILGSDKTTVSVATGQNDYYPLYMSNGLVHNNVRRAHRNAVTLIAFLAIPKTSKDHEDSDEFRKFRREVFHRSLATILQSLKPGMEKPELMKYCDGFYRWTIFGIGPYIADYPEQVLLACIVQNWCPLCTAQWNKLDDSEAGRRSHKLTEALMDVMGPKALWSDFGIIDGILPFTHEFPRADIHELLSPDLLHQIIKGTFKDHLVTWVTQYIEKVNSPEDAKKIIADIDRRIATTPLFPGLRQFHQGRGFKQWTGDDSKGLMKVYLPAISGHIPSNMVRAVSSFMEFCYLVRRSVLDEDDLRKINAAVSDFHKYRTAFDTVRPEGYSLPRQHSLVHYVRLIQDFGAPNGLCSSITESKHIKAVKEPWRRSSRFEAMSQMLLTNQRLDKLAAARVDFAARGMLDGDMLGYSLNSESVELQPPSEPALLASNAENVVILDDDVDEEDVDGDVMSETILAQRPIRKIPRDVIALGHFLGIPKLHEYLSRFLYSQTNPDDRRPVDEVPLDDCPTVRGKVYVYSSAVSTYYAPSDLSGMRGMHREHIRAVSKWRNGPGRYDTVYVSADPLTEGFQGLLVARVRLFLSVTHKQKSYPCALVSWFSTVGEDPCPDTGMWIVEPDLDENGERIMSVIHLDSILRGAHLIGCAGKGFLPVDFESHHSLDAFPLFYVNKYVDHHAHEIAF</sequence>
<evidence type="ECO:0000313" key="2">
    <source>
        <dbReference type="EMBL" id="PPQ73084.1"/>
    </source>
</evidence>
<dbReference type="Pfam" id="PF18759">
    <property type="entry name" value="Plavaka"/>
    <property type="match status" value="1"/>
</dbReference>
<evidence type="ECO:0000256" key="1">
    <source>
        <dbReference type="SAM" id="MobiDB-lite"/>
    </source>
</evidence>
<dbReference type="InParanoid" id="A0A409W3H2"/>
<evidence type="ECO:0000313" key="3">
    <source>
        <dbReference type="Proteomes" id="UP000284842"/>
    </source>
</evidence>
<feature type="region of interest" description="Disordered" evidence="1">
    <location>
        <begin position="1"/>
        <end position="45"/>
    </location>
</feature>
<organism evidence="2 3">
    <name type="scientific">Panaeolus cyanescens</name>
    <dbReference type="NCBI Taxonomy" id="181874"/>
    <lineage>
        <taxon>Eukaryota</taxon>
        <taxon>Fungi</taxon>
        <taxon>Dikarya</taxon>
        <taxon>Basidiomycota</taxon>
        <taxon>Agaricomycotina</taxon>
        <taxon>Agaricomycetes</taxon>
        <taxon>Agaricomycetidae</taxon>
        <taxon>Agaricales</taxon>
        <taxon>Agaricineae</taxon>
        <taxon>Galeropsidaceae</taxon>
        <taxon>Panaeolus</taxon>
    </lineage>
</organism>
<name>A0A409W3H2_9AGAR</name>
<gene>
    <name evidence="2" type="ORF">CVT24_009448</name>
</gene>